<proteinExistence type="inferred from homology"/>
<dbReference type="Gene3D" id="3.40.50.620">
    <property type="entry name" value="HUPs"/>
    <property type="match status" value="2"/>
</dbReference>
<dbReference type="STRING" id="2074.BG845_06135"/>
<dbReference type="EMBL" id="MIGB01000054">
    <property type="protein sequence ID" value="OSY35269.1"/>
    <property type="molecule type" value="Genomic_DNA"/>
</dbReference>
<evidence type="ECO:0000313" key="4">
    <source>
        <dbReference type="Proteomes" id="UP000194360"/>
    </source>
</evidence>
<accession>A0A1Y2MJT8</accession>
<dbReference type="PRINTS" id="PR01438">
    <property type="entry name" value="UNVRSLSTRESS"/>
</dbReference>
<feature type="domain" description="UspA" evidence="2">
    <location>
        <begin position="157"/>
        <end position="289"/>
    </location>
</feature>
<keyword evidence="4" id="KW-1185">Reference proteome</keyword>
<organism evidence="3 4">
    <name type="scientific">Pseudonocardia autotrophica</name>
    <name type="common">Amycolata autotrophica</name>
    <name type="synonym">Nocardia autotrophica</name>
    <dbReference type="NCBI Taxonomy" id="2074"/>
    <lineage>
        <taxon>Bacteria</taxon>
        <taxon>Bacillati</taxon>
        <taxon>Actinomycetota</taxon>
        <taxon>Actinomycetes</taxon>
        <taxon>Pseudonocardiales</taxon>
        <taxon>Pseudonocardiaceae</taxon>
        <taxon>Pseudonocardia</taxon>
    </lineage>
</organism>
<comment type="similarity">
    <text evidence="1">Belongs to the universal stress protein A family.</text>
</comment>
<dbReference type="Pfam" id="PF00582">
    <property type="entry name" value="Usp"/>
    <property type="match status" value="2"/>
</dbReference>
<dbReference type="InterPro" id="IPR006015">
    <property type="entry name" value="Universal_stress_UspA"/>
</dbReference>
<evidence type="ECO:0000259" key="2">
    <source>
        <dbReference type="Pfam" id="PF00582"/>
    </source>
</evidence>
<evidence type="ECO:0000256" key="1">
    <source>
        <dbReference type="ARBA" id="ARBA00008791"/>
    </source>
</evidence>
<feature type="domain" description="UspA" evidence="2">
    <location>
        <begin position="11"/>
        <end position="149"/>
    </location>
</feature>
<name>A0A1Y2MJT8_PSEAH</name>
<gene>
    <name evidence="3" type="ORF">BG845_06135</name>
</gene>
<dbReference type="AlphaFoldDB" id="A0A1Y2MJT8"/>
<reference evidence="3 4" key="1">
    <citation type="submission" date="2016-09" db="EMBL/GenBank/DDBJ databases">
        <title>Pseudonocardia autotrophica DSM535, a candidate organism with high potential of specific P450 cytochromes.</title>
        <authorList>
            <person name="Grumaz C."/>
            <person name="Vainshtein Y."/>
            <person name="Kirstahler P."/>
            <person name="Sohn K."/>
        </authorList>
    </citation>
    <scope>NUCLEOTIDE SEQUENCE [LARGE SCALE GENOMIC DNA]</scope>
    <source>
        <strain evidence="3 4">DSM 535</strain>
    </source>
</reference>
<dbReference type="InterPro" id="IPR014729">
    <property type="entry name" value="Rossmann-like_a/b/a_fold"/>
</dbReference>
<protein>
    <submittedName>
        <fullName evidence="3">Universal stress protein</fullName>
    </submittedName>
</protein>
<dbReference type="PANTHER" id="PTHR46268:SF6">
    <property type="entry name" value="UNIVERSAL STRESS PROTEIN UP12"/>
    <property type="match status" value="1"/>
</dbReference>
<dbReference type="PANTHER" id="PTHR46268">
    <property type="entry name" value="STRESS RESPONSE PROTEIN NHAX"/>
    <property type="match status" value="1"/>
</dbReference>
<sequence length="296" mass="30300">MPAGNGVVVMGTIVVGVDGSDAALDAVRWAAAEAAHRHAELHLLYAFDIAGLYADAAVAPLLDDVEAAVREEARTILDAARSVAAETAPAVPVETRQDTEAPSSVLHEASRTASLLVLGSSGRGRIGTALGSVTLAVASHAQCPVAVVRGTARESAPVLVGVDGGPLSDAALEHAFEAASAHGAGLVALYAWHDGRSPALRAAGAFDRLRDAEERALAERLAGWSERYPDVAVERVVERSEPSRALAQRSTGARLVVVATRGRGGFTGLLLGSTGLSLIQHADCPVLLVGPEAAGQ</sequence>
<dbReference type="OrthoDB" id="3404132at2"/>
<dbReference type="SUPFAM" id="SSF52402">
    <property type="entry name" value="Adenine nucleotide alpha hydrolases-like"/>
    <property type="match status" value="2"/>
</dbReference>
<dbReference type="InterPro" id="IPR006016">
    <property type="entry name" value="UspA"/>
</dbReference>
<dbReference type="Proteomes" id="UP000194360">
    <property type="component" value="Unassembled WGS sequence"/>
</dbReference>
<comment type="caution">
    <text evidence="3">The sequence shown here is derived from an EMBL/GenBank/DDBJ whole genome shotgun (WGS) entry which is preliminary data.</text>
</comment>
<evidence type="ECO:0000313" key="3">
    <source>
        <dbReference type="EMBL" id="OSY35269.1"/>
    </source>
</evidence>